<name>A0A3N4IBY0_ASCIM</name>
<dbReference type="EMBL" id="ML119673">
    <property type="protein sequence ID" value="RPA82158.1"/>
    <property type="molecule type" value="Genomic_DNA"/>
</dbReference>
<keyword evidence="1" id="KW-0175">Coiled coil</keyword>
<evidence type="ECO:0000313" key="3">
    <source>
        <dbReference type="Proteomes" id="UP000275078"/>
    </source>
</evidence>
<organism evidence="2 3">
    <name type="scientific">Ascobolus immersus RN42</name>
    <dbReference type="NCBI Taxonomy" id="1160509"/>
    <lineage>
        <taxon>Eukaryota</taxon>
        <taxon>Fungi</taxon>
        <taxon>Dikarya</taxon>
        <taxon>Ascomycota</taxon>
        <taxon>Pezizomycotina</taxon>
        <taxon>Pezizomycetes</taxon>
        <taxon>Pezizales</taxon>
        <taxon>Ascobolaceae</taxon>
        <taxon>Ascobolus</taxon>
    </lineage>
</organism>
<reference evidence="2 3" key="1">
    <citation type="journal article" date="2018" name="Nat. Ecol. Evol.">
        <title>Pezizomycetes genomes reveal the molecular basis of ectomycorrhizal truffle lifestyle.</title>
        <authorList>
            <person name="Murat C."/>
            <person name="Payen T."/>
            <person name="Noel B."/>
            <person name="Kuo A."/>
            <person name="Morin E."/>
            <person name="Chen J."/>
            <person name="Kohler A."/>
            <person name="Krizsan K."/>
            <person name="Balestrini R."/>
            <person name="Da Silva C."/>
            <person name="Montanini B."/>
            <person name="Hainaut M."/>
            <person name="Levati E."/>
            <person name="Barry K.W."/>
            <person name="Belfiori B."/>
            <person name="Cichocki N."/>
            <person name="Clum A."/>
            <person name="Dockter R.B."/>
            <person name="Fauchery L."/>
            <person name="Guy J."/>
            <person name="Iotti M."/>
            <person name="Le Tacon F."/>
            <person name="Lindquist E.A."/>
            <person name="Lipzen A."/>
            <person name="Malagnac F."/>
            <person name="Mello A."/>
            <person name="Molinier V."/>
            <person name="Miyauchi S."/>
            <person name="Poulain J."/>
            <person name="Riccioni C."/>
            <person name="Rubini A."/>
            <person name="Sitrit Y."/>
            <person name="Splivallo R."/>
            <person name="Traeger S."/>
            <person name="Wang M."/>
            <person name="Zifcakova L."/>
            <person name="Wipf D."/>
            <person name="Zambonelli A."/>
            <person name="Paolocci F."/>
            <person name="Nowrousian M."/>
            <person name="Ottonello S."/>
            <person name="Baldrian P."/>
            <person name="Spatafora J.W."/>
            <person name="Henrissat B."/>
            <person name="Nagy L.G."/>
            <person name="Aury J.M."/>
            <person name="Wincker P."/>
            <person name="Grigoriev I.V."/>
            <person name="Bonfante P."/>
            <person name="Martin F.M."/>
        </authorList>
    </citation>
    <scope>NUCLEOTIDE SEQUENCE [LARGE SCALE GENOMIC DNA]</scope>
    <source>
        <strain evidence="2 3">RN42</strain>
    </source>
</reference>
<proteinExistence type="predicted"/>
<gene>
    <name evidence="2" type="ORF">BJ508DRAFT_325693</name>
</gene>
<keyword evidence="3" id="KW-1185">Reference proteome</keyword>
<evidence type="ECO:0000256" key="1">
    <source>
        <dbReference type="SAM" id="Coils"/>
    </source>
</evidence>
<dbReference type="Proteomes" id="UP000275078">
    <property type="component" value="Unassembled WGS sequence"/>
</dbReference>
<sequence>MPAPASTTSTPPSEIILEQLKLRQLILALQRNLSEAEAKIRARTAMIEEMKTNLHGLRERRDMIERYSLPGHGNVESWGAEVERLSGQLGAAEEENWRYGVEVEEKRVLMARLVKQCEDLFERFANLDT</sequence>
<protein>
    <submittedName>
        <fullName evidence="2">Uncharacterized protein</fullName>
    </submittedName>
</protein>
<dbReference type="AlphaFoldDB" id="A0A3N4IBY0"/>
<accession>A0A3N4IBY0</accession>
<evidence type="ECO:0000313" key="2">
    <source>
        <dbReference type="EMBL" id="RPA82158.1"/>
    </source>
</evidence>
<feature type="coiled-coil region" evidence="1">
    <location>
        <begin position="19"/>
        <end position="95"/>
    </location>
</feature>